<protein>
    <submittedName>
        <fullName evidence="7">Uncharacterized protein</fullName>
    </submittedName>
</protein>
<gene>
    <name evidence="7" type="ORF">DCF15_21045</name>
</gene>
<keyword evidence="5" id="KW-1133">Transmembrane helix</keyword>
<dbReference type="InterPro" id="IPR007593">
    <property type="entry name" value="CD225/Dispanin_fam"/>
</dbReference>
<dbReference type="AlphaFoldDB" id="A0A2W4YSU6"/>
<keyword evidence="3" id="KW-0677">Repeat</keyword>
<dbReference type="PANTHER" id="PTHR44858">
    <property type="entry name" value="TETRATRICOPEPTIDE REPEAT PROTEIN 6"/>
    <property type="match status" value="1"/>
</dbReference>
<name>A0A2W4YSU6_9CYAN</name>
<evidence type="ECO:0000313" key="7">
    <source>
        <dbReference type="EMBL" id="PZO45948.1"/>
    </source>
</evidence>
<evidence type="ECO:0000256" key="3">
    <source>
        <dbReference type="ARBA" id="ARBA00022737"/>
    </source>
</evidence>
<accession>A0A2W4YSU6</accession>
<evidence type="ECO:0000313" key="8">
    <source>
        <dbReference type="Proteomes" id="UP000249794"/>
    </source>
</evidence>
<dbReference type="GO" id="GO:0046813">
    <property type="term" value="P:receptor-mediated virion attachment to host cell"/>
    <property type="evidence" value="ECO:0007669"/>
    <property type="project" value="TreeGrafter"/>
</dbReference>
<dbReference type="InterPro" id="IPR019734">
    <property type="entry name" value="TPR_rpt"/>
</dbReference>
<keyword evidence="2" id="KW-0812">Transmembrane</keyword>
<comment type="subcellular location">
    <subcellularLocation>
        <location evidence="1">Membrane</location>
    </subcellularLocation>
</comment>
<evidence type="ECO:0000256" key="6">
    <source>
        <dbReference type="ARBA" id="ARBA00023136"/>
    </source>
</evidence>
<comment type="caution">
    <text evidence="7">The sequence shown here is derived from an EMBL/GenBank/DDBJ whole genome shotgun (WGS) entry which is preliminary data.</text>
</comment>
<dbReference type="Pfam" id="PF13432">
    <property type="entry name" value="TPR_16"/>
    <property type="match status" value="1"/>
</dbReference>
<organism evidence="7 8">
    <name type="scientific">Phormidesmis priestleyi</name>
    <dbReference type="NCBI Taxonomy" id="268141"/>
    <lineage>
        <taxon>Bacteria</taxon>
        <taxon>Bacillati</taxon>
        <taxon>Cyanobacteriota</taxon>
        <taxon>Cyanophyceae</taxon>
        <taxon>Leptolyngbyales</taxon>
        <taxon>Leptolyngbyaceae</taxon>
        <taxon>Phormidesmis</taxon>
    </lineage>
</organism>
<evidence type="ECO:0000256" key="2">
    <source>
        <dbReference type="ARBA" id="ARBA00022692"/>
    </source>
</evidence>
<dbReference type="PANTHER" id="PTHR44858:SF1">
    <property type="entry name" value="UDP-N-ACETYLGLUCOSAMINE--PEPTIDE N-ACETYLGLUCOSAMINYLTRANSFERASE SPINDLY-RELATED"/>
    <property type="match status" value="1"/>
</dbReference>
<reference evidence="8" key="1">
    <citation type="submission" date="2018-04" db="EMBL/GenBank/DDBJ databases">
        <authorList>
            <person name="Cornet L."/>
        </authorList>
    </citation>
    <scope>NUCLEOTIDE SEQUENCE [LARGE SCALE GENOMIC DNA]</scope>
</reference>
<evidence type="ECO:0000256" key="4">
    <source>
        <dbReference type="ARBA" id="ARBA00022803"/>
    </source>
</evidence>
<sequence length="423" mass="46200">MKRSLSAPSYSPLHRWHQRQSARLAYYRGVACARKSSHSLAIAAFTQAIDKGCGSEDKALVMRGISRMQMKDVGGAIADFTAVIAAAVEKSGSNTNHDSGHNSGAEPNFILAQAHHYRGLLRQQAGNEAGALADWSAAITHWPHYPQPHYHRALVHLSQGQHTPALADLNIALESDPTMVAAYLQRGNLRHQLGDIPGAVADWEIAVCNDFTLEDAKQKLANVQQANYDAQFSAILAAPLAQKGLTVEVTHSGTQLDIHTHRQLGTGVNYYTLPDLIRQHLVPLHLANVSRFKLIGHLAEINSLEWSQLYDLYKGQPCPPSNWQAAFSTLVVFPPFGIPALIQAAKVKGLYERGQYIEALSASKGVKGLCVAGSVTLGVFALLPLGYAAYDSMQATPTLSMVKPVKNIPYRPYEQIFREESEL</sequence>
<evidence type="ECO:0000256" key="5">
    <source>
        <dbReference type="ARBA" id="ARBA00022989"/>
    </source>
</evidence>
<dbReference type="Proteomes" id="UP000249794">
    <property type="component" value="Unassembled WGS sequence"/>
</dbReference>
<dbReference type="Pfam" id="PF04505">
    <property type="entry name" value="CD225"/>
    <property type="match status" value="1"/>
</dbReference>
<dbReference type="InterPro" id="IPR050498">
    <property type="entry name" value="Ycf3"/>
</dbReference>
<proteinExistence type="predicted"/>
<keyword evidence="6" id="KW-0472">Membrane</keyword>
<keyword evidence="4" id="KW-0802">TPR repeat</keyword>
<dbReference type="Gene3D" id="1.25.40.10">
    <property type="entry name" value="Tetratricopeptide repeat domain"/>
    <property type="match status" value="2"/>
</dbReference>
<reference evidence="7 8" key="2">
    <citation type="submission" date="2018-06" db="EMBL/GenBank/DDBJ databases">
        <title>Metagenomic assembly of (sub)arctic Cyanobacteria and their associated microbiome from non-axenic cultures.</title>
        <authorList>
            <person name="Baurain D."/>
        </authorList>
    </citation>
    <scope>NUCLEOTIDE SEQUENCE [LARGE SCALE GENOMIC DNA]</scope>
    <source>
        <strain evidence="7">ULC027bin1</strain>
    </source>
</reference>
<evidence type="ECO:0000256" key="1">
    <source>
        <dbReference type="ARBA" id="ARBA00004370"/>
    </source>
</evidence>
<dbReference type="InterPro" id="IPR011990">
    <property type="entry name" value="TPR-like_helical_dom_sf"/>
</dbReference>
<dbReference type="SUPFAM" id="SSF48452">
    <property type="entry name" value="TPR-like"/>
    <property type="match status" value="2"/>
</dbReference>
<dbReference type="GO" id="GO:0009279">
    <property type="term" value="C:cell outer membrane"/>
    <property type="evidence" value="ECO:0007669"/>
    <property type="project" value="TreeGrafter"/>
</dbReference>
<dbReference type="EMBL" id="QBMP01000335">
    <property type="protein sequence ID" value="PZO45948.1"/>
    <property type="molecule type" value="Genomic_DNA"/>
</dbReference>
<dbReference type="SMART" id="SM00028">
    <property type="entry name" value="TPR"/>
    <property type="match status" value="5"/>
</dbReference>